<organism evidence="4 5">
    <name type="scientific">Cytobacillus kochii</name>
    <dbReference type="NCBI Taxonomy" id="859143"/>
    <lineage>
        <taxon>Bacteria</taxon>
        <taxon>Bacillati</taxon>
        <taxon>Bacillota</taxon>
        <taxon>Bacilli</taxon>
        <taxon>Bacillales</taxon>
        <taxon>Bacillaceae</taxon>
        <taxon>Cytobacillus</taxon>
    </lineage>
</organism>
<name>A0A248TH74_9BACI</name>
<dbReference type="Gene3D" id="3.40.630.30">
    <property type="match status" value="1"/>
</dbReference>
<keyword evidence="2" id="KW-0012">Acyltransferase</keyword>
<evidence type="ECO:0000313" key="4">
    <source>
        <dbReference type="EMBL" id="ASV67543.1"/>
    </source>
</evidence>
<dbReference type="InterPro" id="IPR000182">
    <property type="entry name" value="GNAT_dom"/>
</dbReference>
<protein>
    <submittedName>
        <fullName evidence="4">GNAT family N-acetyltransferase</fullName>
    </submittedName>
</protein>
<dbReference type="InterPro" id="IPR050832">
    <property type="entry name" value="Bact_Acetyltransf"/>
</dbReference>
<dbReference type="Proteomes" id="UP000215137">
    <property type="component" value="Chromosome"/>
</dbReference>
<dbReference type="PANTHER" id="PTHR43877">
    <property type="entry name" value="AMINOALKYLPHOSPHONATE N-ACETYLTRANSFERASE-RELATED-RELATED"/>
    <property type="match status" value="1"/>
</dbReference>
<gene>
    <name evidence="4" type="ORF">CKF48_09525</name>
</gene>
<dbReference type="CDD" id="cd04301">
    <property type="entry name" value="NAT_SF"/>
    <property type="match status" value="1"/>
</dbReference>
<evidence type="ECO:0000256" key="1">
    <source>
        <dbReference type="ARBA" id="ARBA00022679"/>
    </source>
</evidence>
<accession>A0A248TH74</accession>
<dbReference type="PANTHER" id="PTHR43877:SF2">
    <property type="entry name" value="AMINOALKYLPHOSPHONATE N-ACETYLTRANSFERASE-RELATED"/>
    <property type="match status" value="1"/>
</dbReference>
<dbReference type="SUPFAM" id="SSF55729">
    <property type="entry name" value="Acyl-CoA N-acyltransferases (Nat)"/>
    <property type="match status" value="1"/>
</dbReference>
<dbReference type="PROSITE" id="PS51186">
    <property type="entry name" value="GNAT"/>
    <property type="match status" value="1"/>
</dbReference>
<dbReference type="AlphaFoldDB" id="A0A248TH74"/>
<dbReference type="KEGG" id="bko:CKF48_09525"/>
<sequence>MRCEMEIRKATVNDIKEIKNLMEHLGYPTTIEQMKKRFNNIESSPDYHTLLASYDDKIVGMIGLVKGYYYELDGLYVRIVALVVDSNHRNKGIGKQLLKEAEIWAKKIGATGIGLNSGNRPERINAHKFYKSSGYAEKSVGFAKRLI</sequence>
<keyword evidence="5" id="KW-1185">Reference proteome</keyword>
<evidence type="ECO:0000313" key="5">
    <source>
        <dbReference type="Proteomes" id="UP000215137"/>
    </source>
</evidence>
<reference evidence="4 5" key="1">
    <citation type="submission" date="2017-08" db="EMBL/GenBank/DDBJ databases">
        <title>Complete Genome Sequence of Bacillus kochii Oregon-R-modENCODE STRAIN BDGP4, isolated from Drosophila melanogaster gut.</title>
        <authorList>
            <person name="Wan K.H."/>
            <person name="Yu C."/>
            <person name="Park S."/>
            <person name="Hammonds A.S."/>
            <person name="Booth B.W."/>
            <person name="Celniker S.E."/>
        </authorList>
    </citation>
    <scope>NUCLEOTIDE SEQUENCE [LARGE SCALE GENOMIC DNA]</scope>
    <source>
        <strain evidence="4 5">BDGP4</strain>
    </source>
</reference>
<keyword evidence="1 4" id="KW-0808">Transferase</keyword>
<feature type="domain" description="N-acetyltransferase" evidence="3">
    <location>
        <begin position="5"/>
        <end position="147"/>
    </location>
</feature>
<proteinExistence type="predicted"/>
<evidence type="ECO:0000256" key="2">
    <source>
        <dbReference type="ARBA" id="ARBA00023315"/>
    </source>
</evidence>
<dbReference type="GO" id="GO:0016747">
    <property type="term" value="F:acyltransferase activity, transferring groups other than amino-acyl groups"/>
    <property type="evidence" value="ECO:0007669"/>
    <property type="project" value="InterPro"/>
</dbReference>
<evidence type="ECO:0000259" key="3">
    <source>
        <dbReference type="PROSITE" id="PS51186"/>
    </source>
</evidence>
<dbReference type="EMBL" id="CP022983">
    <property type="protein sequence ID" value="ASV67543.1"/>
    <property type="molecule type" value="Genomic_DNA"/>
</dbReference>
<dbReference type="Pfam" id="PF00583">
    <property type="entry name" value="Acetyltransf_1"/>
    <property type="match status" value="1"/>
</dbReference>
<dbReference type="OrthoDB" id="9797826at2"/>
<dbReference type="InterPro" id="IPR016181">
    <property type="entry name" value="Acyl_CoA_acyltransferase"/>
</dbReference>